<evidence type="ECO:0000313" key="2">
    <source>
        <dbReference type="EMBL" id="QKJ26816.1"/>
    </source>
</evidence>
<proteinExistence type="predicted"/>
<evidence type="ECO:0000313" key="5">
    <source>
        <dbReference type="Proteomes" id="UP000509513"/>
    </source>
</evidence>
<dbReference type="InterPro" id="IPR011250">
    <property type="entry name" value="OMP/PagP_B-barrel"/>
</dbReference>
<dbReference type="Proteomes" id="UP000305417">
    <property type="component" value="Unassembled WGS sequence"/>
</dbReference>
<dbReference type="SUPFAM" id="SSF56925">
    <property type="entry name" value="OMPA-like"/>
    <property type="match status" value="1"/>
</dbReference>
<dbReference type="Proteomes" id="UP000509513">
    <property type="component" value="Chromosome"/>
</dbReference>
<evidence type="ECO:0000313" key="4">
    <source>
        <dbReference type="Proteomes" id="UP000305417"/>
    </source>
</evidence>
<gene>
    <name evidence="2" type="ORF">ACBT_0896</name>
    <name evidence="3" type="ORF">FE247_07725</name>
</gene>
<reference evidence="3 4" key="1">
    <citation type="submission" date="2019-05" db="EMBL/GenBank/DDBJ databases">
        <title>Arcobacter cibarius and Arcobacter thereius providing challenges in identification an antibiotic susceptibility and Quinolone resistance.</title>
        <authorList>
            <person name="Busch A."/>
            <person name="Hanel I."/>
            <person name="Hotzel H."/>
            <person name="Tomaso H."/>
        </authorList>
    </citation>
    <scope>NUCLEOTIDE SEQUENCE [LARGE SCALE GENOMIC DNA]</scope>
    <source>
        <strain evidence="3 4">16CS0831-2</strain>
    </source>
</reference>
<protein>
    <submittedName>
        <fullName evidence="2">Porin family protein</fullName>
    </submittedName>
</protein>
<dbReference type="EMBL" id="CP054051">
    <property type="protein sequence ID" value="QKJ26816.1"/>
    <property type="molecule type" value="Genomic_DNA"/>
</dbReference>
<dbReference type="OrthoDB" id="5347019at2"/>
<keyword evidence="4" id="KW-1185">Reference proteome</keyword>
<evidence type="ECO:0000256" key="1">
    <source>
        <dbReference type="SAM" id="SignalP"/>
    </source>
</evidence>
<organism evidence="2 5">
    <name type="scientific">Aliarcobacter cibarius</name>
    <dbReference type="NCBI Taxonomy" id="255507"/>
    <lineage>
        <taxon>Bacteria</taxon>
        <taxon>Pseudomonadati</taxon>
        <taxon>Campylobacterota</taxon>
        <taxon>Epsilonproteobacteria</taxon>
        <taxon>Campylobacterales</taxon>
        <taxon>Arcobacteraceae</taxon>
        <taxon>Aliarcobacter</taxon>
    </lineage>
</organism>
<dbReference type="AlphaFoldDB" id="A0A5J6RFZ3"/>
<feature type="signal peptide" evidence="1">
    <location>
        <begin position="1"/>
        <end position="19"/>
    </location>
</feature>
<evidence type="ECO:0000313" key="3">
    <source>
        <dbReference type="EMBL" id="TLS98078.1"/>
    </source>
</evidence>
<sequence>MKKIITTTLLVGLFSSSFAMDTKFYAGISAAKVDNYSYTQYSIGQNSSTKFDNDIIFAFANSLSYGRVKAGVSATTADLDLKLGYEFIEDLRVYGIGTGAVQFYDNSTYTGLGYGGALEYRISSLLSLEGSYKTMNMSKSNHSYDYDTASLGVRFGF</sequence>
<accession>A0A5J6RFZ3</accession>
<dbReference type="KEGG" id="acib:ACBT_0896"/>
<dbReference type="EMBL" id="VBUC01000017">
    <property type="protein sequence ID" value="TLS98078.1"/>
    <property type="molecule type" value="Genomic_DNA"/>
</dbReference>
<keyword evidence="1" id="KW-0732">Signal</keyword>
<dbReference type="RefSeq" id="WP_024775398.1">
    <property type="nucleotide sequence ID" value="NZ_CP043857.1"/>
</dbReference>
<name>A0A5J6RFZ3_9BACT</name>
<reference evidence="2 5" key="2">
    <citation type="submission" date="2020-05" db="EMBL/GenBank/DDBJ databases">
        <title>Complete genome sequencing of Campylobacter and Arcobacter type strains.</title>
        <authorList>
            <person name="Miller W.G."/>
            <person name="Yee E."/>
        </authorList>
    </citation>
    <scope>NUCLEOTIDE SEQUENCE [LARGE SCALE GENOMIC DNA]</scope>
    <source>
        <strain evidence="2 5">LMG 21996</strain>
    </source>
</reference>
<feature type="chain" id="PRO_5044621596" evidence="1">
    <location>
        <begin position="20"/>
        <end position="157"/>
    </location>
</feature>